<dbReference type="Proteomes" id="UP000800082">
    <property type="component" value="Unassembled WGS sequence"/>
</dbReference>
<gene>
    <name evidence="2" type="ORF">M421DRAFT_391653</name>
</gene>
<sequence length="277" mass="30347">MPTSQKPNPEKAAKYAITASKGFSYYLPKSAQRILQEPLKRLPFTARWIYNEHYRELMCAKACAPESVVAMTKFVTSSFTKIARNQNAFACEMNEEIDTNEHERYEPVKFPVVAEPELDMKETATVANTGNKRKLSIKAAEDEQHVSSPYKHLHPHSRTSSSLSDVPSSAQLSDEDGPLDDPVVPSKTSQSQVLPQDNRYTSSVEADDAEQISIQGPTTPPVRSSDDDLSSMIDIRVAQSETPASDQIQEDSASAAMPLGDLATGKAGNLSTIANDL</sequence>
<keyword evidence="3" id="KW-1185">Reference proteome</keyword>
<protein>
    <submittedName>
        <fullName evidence="2">Uncharacterized protein</fullName>
    </submittedName>
</protein>
<accession>A0A6A5RR15</accession>
<evidence type="ECO:0000256" key="1">
    <source>
        <dbReference type="SAM" id="MobiDB-lite"/>
    </source>
</evidence>
<dbReference type="RefSeq" id="XP_033449004.1">
    <property type="nucleotide sequence ID" value="XM_033590008.1"/>
</dbReference>
<dbReference type="GeneID" id="54347660"/>
<feature type="compositionally biased region" description="Polar residues" evidence="1">
    <location>
        <begin position="186"/>
        <end position="204"/>
    </location>
</feature>
<feature type="region of interest" description="Disordered" evidence="1">
    <location>
        <begin position="127"/>
        <end position="232"/>
    </location>
</feature>
<evidence type="ECO:0000313" key="3">
    <source>
        <dbReference type="Proteomes" id="UP000800082"/>
    </source>
</evidence>
<dbReference type="AlphaFoldDB" id="A0A6A5RR15"/>
<organism evidence="2 3">
    <name type="scientific">Didymella exigua CBS 183.55</name>
    <dbReference type="NCBI Taxonomy" id="1150837"/>
    <lineage>
        <taxon>Eukaryota</taxon>
        <taxon>Fungi</taxon>
        <taxon>Dikarya</taxon>
        <taxon>Ascomycota</taxon>
        <taxon>Pezizomycotina</taxon>
        <taxon>Dothideomycetes</taxon>
        <taxon>Pleosporomycetidae</taxon>
        <taxon>Pleosporales</taxon>
        <taxon>Pleosporineae</taxon>
        <taxon>Didymellaceae</taxon>
        <taxon>Didymella</taxon>
    </lineage>
</organism>
<dbReference type="OrthoDB" id="3798002at2759"/>
<evidence type="ECO:0000313" key="2">
    <source>
        <dbReference type="EMBL" id="KAF1928756.1"/>
    </source>
</evidence>
<name>A0A6A5RR15_9PLEO</name>
<feature type="compositionally biased region" description="Polar residues" evidence="1">
    <location>
        <begin position="158"/>
        <end position="172"/>
    </location>
</feature>
<proteinExistence type="predicted"/>
<dbReference type="EMBL" id="ML978968">
    <property type="protein sequence ID" value="KAF1928756.1"/>
    <property type="molecule type" value="Genomic_DNA"/>
</dbReference>
<reference evidence="2" key="1">
    <citation type="journal article" date="2020" name="Stud. Mycol.">
        <title>101 Dothideomycetes genomes: a test case for predicting lifestyles and emergence of pathogens.</title>
        <authorList>
            <person name="Haridas S."/>
            <person name="Albert R."/>
            <person name="Binder M."/>
            <person name="Bloem J."/>
            <person name="Labutti K."/>
            <person name="Salamov A."/>
            <person name="Andreopoulos B."/>
            <person name="Baker S."/>
            <person name="Barry K."/>
            <person name="Bills G."/>
            <person name="Bluhm B."/>
            <person name="Cannon C."/>
            <person name="Castanera R."/>
            <person name="Culley D."/>
            <person name="Daum C."/>
            <person name="Ezra D."/>
            <person name="Gonzalez J."/>
            <person name="Henrissat B."/>
            <person name="Kuo A."/>
            <person name="Liang C."/>
            <person name="Lipzen A."/>
            <person name="Lutzoni F."/>
            <person name="Magnuson J."/>
            <person name="Mondo S."/>
            <person name="Nolan M."/>
            <person name="Ohm R."/>
            <person name="Pangilinan J."/>
            <person name="Park H.-J."/>
            <person name="Ramirez L."/>
            <person name="Alfaro M."/>
            <person name="Sun H."/>
            <person name="Tritt A."/>
            <person name="Yoshinaga Y."/>
            <person name="Zwiers L.-H."/>
            <person name="Turgeon B."/>
            <person name="Goodwin S."/>
            <person name="Spatafora J."/>
            <person name="Crous P."/>
            <person name="Grigoriev I."/>
        </authorList>
    </citation>
    <scope>NUCLEOTIDE SEQUENCE</scope>
    <source>
        <strain evidence="2">CBS 183.55</strain>
    </source>
</reference>